<comment type="catalytic activity">
    <reaction evidence="9">
        <text>Na(+)(in) + diphosphate + H2O = Na(+)(out) + 2 phosphate + H(+)</text>
        <dbReference type="Rhea" id="RHEA:57884"/>
        <dbReference type="ChEBI" id="CHEBI:15377"/>
        <dbReference type="ChEBI" id="CHEBI:15378"/>
        <dbReference type="ChEBI" id="CHEBI:29101"/>
        <dbReference type="ChEBI" id="CHEBI:33019"/>
        <dbReference type="ChEBI" id="CHEBI:43474"/>
        <dbReference type="EC" id="7.2.3.1"/>
    </reaction>
</comment>
<evidence type="ECO:0000256" key="5">
    <source>
        <dbReference type="ARBA" id="ARBA00022967"/>
    </source>
</evidence>
<comment type="caution">
    <text evidence="10">The sequence shown here is derived from an EMBL/GenBank/DDBJ whole genome shotgun (WGS) entry which is preliminary data.</text>
</comment>
<keyword evidence="3 9" id="KW-0812">Transmembrane</keyword>
<keyword evidence="9" id="KW-1003">Cell membrane</keyword>
<feature type="transmembrane region" description="Helical" evidence="9">
    <location>
        <begin position="317"/>
        <end position="342"/>
    </location>
</feature>
<dbReference type="NCBIfam" id="NF001955">
    <property type="entry name" value="PRK00733.2-4"/>
    <property type="match status" value="1"/>
</dbReference>
<feature type="transmembrane region" description="Helical" evidence="9">
    <location>
        <begin position="502"/>
        <end position="522"/>
    </location>
</feature>
<keyword evidence="9" id="KW-0915">Sodium</keyword>
<feature type="transmembrane region" description="Helical" evidence="9">
    <location>
        <begin position="419"/>
        <end position="445"/>
    </location>
</feature>
<keyword evidence="7 9" id="KW-0406">Ion transport</keyword>
<evidence type="ECO:0000256" key="8">
    <source>
        <dbReference type="ARBA" id="ARBA00023136"/>
    </source>
</evidence>
<evidence type="ECO:0000313" key="11">
    <source>
        <dbReference type="Proteomes" id="UP000599179"/>
    </source>
</evidence>
<keyword evidence="5 9" id="KW-1278">Translocase</keyword>
<reference evidence="11" key="1">
    <citation type="journal article" date="2019" name="Int. J. Syst. Evol. Microbiol.">
        <title>The Global Catalogue of Microorganisms (GCM) 10K type strain sequencing project: providing services to taxonomists for standard genome sequencing and annotation.</title>
        <authorList>
            <consortium name="The Broad Institute Genomics Platform"/>
            <consortium name="The Broad Institute Genome Sequencing Center for Infectious Disease"/>
            <person name="Wu L."/>
            <person name="Ma J."/>
        </authorList>
    </citation>
    <scope>NUCLEOTIDE SEQUENCE [LARGE SCALE GENOMIC DNA]</scope>
    <source>
        <strain evidence="11">CGMCC 1.12931</strain>
    </source>
</reference>
<keyword evidence="8 9" id="KW-0472">Membrane</keyword>
<comment type="cofactor">
    <cofactor evidence="9">
        <name>Mg(2+)</name>
        <dbReference type="ChEBI" id="CHEBI:18420"/>
    </cofactor>
</comment>
<keyword evidence="11" id="KW-1185">Reference proteome</keyword>
<protein>
    <recommendedName>
        <fullName evidence="9">Putative K(+)-stimulated pyrophosphate-energized sodium pump</fullName>
        <ecNumber evidence="9">7.2.3.1</ecNumber>
    </recommendedName>
    <alternativeName>
        <fullName evidence="9">Membrane-bound sodium-translocating pyrophosphatase</fullName>
    </alternativeName>
    <alternativeName>
        <fullName evidence="9">Pyrophosphate-energized inorganic pyrophosphatase</fullName>
        <shortName evidence="9">Na(+)-PPase</shortName>
    </alternativeName>
</protein>
<evidence type="ECO:0000256" key="1">
    <source>
        <dbReference type="ARBA" id="ARBA00004127"/>
    </source>
</evidence>
<comment type="activity regulation">
    <text evidence="9">Requires K(+) for maximal activity.</text>
</comment>
<feature type="transmembrane region" description="Helical" evidence="9">
    <location>
        <begin position="6"/>
        <end position="27"/>
    </location>
</feature>
<feature type="transmembrane region" description="Helical" evidence="9">
    <location>
        <begin position="48"/>
        <end position="73"/>
    </location>
</feature>
<dbReference type="Pfam" id="PF03030">
    <property type="entry name" value="H_PPase"/>
    <property type="match status" value="1"/>
</dbReference>
<dbReference type="PIRSF" id="PIRSF001265">
    <property type="entry name" value="H+-PPase"/>
    <property type="match status" value="1"/>
</dbReference>
<evidence type="ECO:0000256" key="9">
    <source>
        <dbReference type="HAMAP-Rule" id="MF_01129"/>
    </source>
</evidence>
<keyword evidence="4 9" id="KW-0460">Magnesium</keyword>
<keyword evidence="9" id="KW-0739">Sodium transport</keyword>
<organism evidence="10 11">
    <name type="scientific">Psychroflexus planctonicus</name>
    <dbReference type="NCBI Taxonomy" id="1526575"/>
    <lineage>
        <taxon>Bacteria</taxon>
        <taxon>Pseudomonadati</taxon>
        <taxon>Bacteroidota</taxon>
        <taxon>Flavobacteriia</taxon>
        <taxon>Flavobacteriales</taxon>
        <taxon>Flavobacteriaceae</taxon>
        <taxon>Psychroflexus</taxon>
    </lineage>
</organism>
<dbReference type="NCBIfam" id="NF001960">
    <property type="entry name" value="PRK00733.3-5"/>
    <property type="match status" value="1"/>
</dbReference>
<evidence type="ECO:0000256" key="7">
    <source>
        <dbReference type="ARBA" id="ARBA00023065"/>
    </source>
</evidence>
<comment type="subunit">
    <text evidence="9">Homodimer.</text>
</comment>
<gene>
    <name evidence="9" type="primary">hppA</name>
    <name evidence="10" type="ORF">GCM10010832_16560</name>
</gene>
<dbReference type="EMBL" id="BMGM01000006">
    <property type="protein sequence ID" value="GGE37050.1"/>
    <property type="molecule type" value="Genomic_DNA"/>
</dbReference>
<feature type="transmembrane region" description="Helical" evidence="9">
    <location>
        <begin position="362"/>
        <end position="383"/>
    </location>
</feature>
<keyword evidence="6 9" id="KW-1133">Transmembrane helix</keyword>
<evidence type="ECO:0000256" key="6">
    <source>
        <dbReference type="ARBA" id="ARBA00022989"/>
    </source>
</evidence>
<dbReference type="HAMAP" id="MF_01129">
    <property type="entry name" value="PPase_energized_pump"/>
    <property type="match status" value="1"/>
</dbReference>
<comment type="subcellular location">
    <subcellularLocation>
        <location evidence="9">Cell membrane</location>
        <topology evidence="9">Multi-pass membrane protein</topology>
    </subcellularLocation>
    <subcellularLocation>
        <location evidence="1">Endomembrane system</location>
        <topology evidence="1">Multi-pass membrane protein</topology>
    </subcellularLocation>
</comment>
<comment type="caution">
    <text evidence="9">Lacks conserved residue(s) required for the propagation of feature annotation.</text>
</comment>
<feature type="transmembrane region" description="Helical" evidence="9">
    <location>
        <begin position="601"/>
        <end position="619"/>
    </location>
</feature>
<feature type="transmembrane region" description="Helical" evidence="9">
    <location>
        <begin position="534"/>
        <end position="553"/>
    </location>
</feature>
<evidence type="ECO:0000256" key="2">
    <source>
        <dbReference type="ARBA" id="ARBA00022448"/>
    </source>
</evidence>
<dbReference type="InterPro" id="IPR004131">
    <property type="entry name" value="PPase-energised_H-pump"/>
</dbReference>
<feature type="transmembrane region" description="Helical" evidence="9">
    <location>
        <begin position="245"/>
        <end position="263"/>
    </location>
</feature>
<evidence type="ECO:0000256" key="3">
    <source>
        <dbReference type="ARBA" id="ARBA00022692"/>
    </source>
</evidence>
<dbReference type="NCBIfam" id="TIGR01104">
    <property type="entry name" value="V_PPase"/>
    <property type="match status" value="1"/>
</dbReference>
<feature type="site" description="Determinant of potassium dependence" evidence="9">
    <location>
        <position position="496"/>
    </location>
</feature>
<feature type="transmembrane region" description="Helical" evidence="9">
    <location>
        <begin position="134"/>
        <end position="159"/>
    </location>
</feature>
<comment type="similarity">
    <text evidence="9">Belongs to the H(+)-translocating pyrophosphatase (TC 3.A.10) family. K(+)-stimulated subfamily.</text>
</comment>
<proteinExistence type="inferred from homology"/>
<feature type="transmembrane region" description="Helical" evidence="9">
    <location>
        <begin position="283"/>
        <end position="305"/>
    </location>
</feature>
<feature type="transmembrane region" description="Helical" evidence="9">
    <location>
        <begin position="171"/>
        <end position="190"/>
    </location>
</feature>
<evidence type="ECO:0000256" key="4">
    <source>
        <dbReference type="ARBA" id="ARBA00022842"/>
    </source>
</evidence>
<feature type="transmembrane region" description="Helical" evidence="9">
    <location>
        <begin position="79"/>
        <end position="98"/>
    </location>
</feature>
<comment type="function">
    <text evidence="9">Sodium pump that utilizes the energy of pyrophosphate hydrolysis as the driving force for Na(+) movement across the membrane.</text>
</comment>
<dbReference type="RefSeq" id="WP_188458629.1">
    <property type="nucleotide sequence ID" value="NZ_BMGM01000006.1"/>
</dbReference>
<sequence>MKSNVIFIPIILSVIGLLFMIVKMFWVKKQSPGNAKMQQISKSIKEGALAFLNAEYRLLMVFVVIASIALFFVSQQVETTSFLIIPAFIIGAFFSGLAGNIGMRVATDANARTAEAAKTSLPQALKVSFSGGTVMGLGVAGLAVLGLSLIFLFLMGQFMIEGGDFYGDMTVVLEALAGFSLGAESIALFARVGGGIYTKAADVGADLVGKVEAGIPEDDPRNPATIADNVGDNVGDVAGMGADLFGSYVATVLAAMVLGNYVIRDMSVTTQFVDDFNNMGPILLPLVIAGVGILASIIGTFFVRIGSNDAKEARVQLALDIANWSAIILTGIVTWFLIQWMLPSTLQMEFFGEGMKDIPSTYVFYSCLIGLAVGALISFVTAYYTSLGKKPVLDIVRNSSTGAATNIIAGLAVGMKSTFWSVLLFAAAIYGSYALAGFYGVALAASAMMATTAMQLAIDAFGPIADNAGGVAEMSELDDQVRERTDILDSVGNTTAAVGKGFAIASAALTALALFAAYVTFTGIEGINIYKADVLAMLFVGGMIPVVFSALAMKSVGKAAMEMVKEVRRQFKEIPGIMEGTGTPEYAKCVDISTKAALREMILPGLITIITPILVGWFFGAEPLGGYMAGVCVSGVMWAIFQNNAGGAWDNAKKSFEAGVEIDGKMQYKGSEAHKAAVTGDTVGDPFKDTSGPSMNILIKLTCLVGLVIAPVLGHESETEVGEETKNDEKNIEIVDVKAEENVTTFVVE</sequence>
<dbReference type="EC" id="7.2.3.1" evidence="9"/>
<feature type="transmembrane region" description="Helical" evidence="9">
    <location>
        <begin position="395"/>
        <end position="413"/>
    </location>
</feature>
<accession>A0ABQ1SI70</accession>
<evidence type="ECO:0000313" key="10">
    <source>
        <dbReference type="EMBL" id="GGE37050.1"/>
    </source>
</evidence>
<name>A0ABQ1SI70_9FLAO</name>
<dbReference type="Proteomes" id="UP000599179">
    <property type="component" value="Unassembled WGS sequence"/>
</dbReference>
<dbReference type="PANTHER" id="PTHR31998">
    <property type="entry name" value="K(+)-INSENSITIVE PYROPHOSPHATE-ENERGIZED PROTON PUMP"/>
    <property type="match status" value="1"/>
</dbReference>
<keyword evidence="2 9" id="KW-0813">Transport</keyword>
<keyword evidence="9" id="KW-0630">Potassium</keyword>